<evidence type="ECO:0000256" key="2">
    <source>
        <dbReference type="ARBA" id="ARBA00001966"/>
    </source>
</evidence>
<proteinExistence type="inferred from homology"/>
<dbReference type="CDD" id="cd02754">
    <property type="entry name" value="MopB_Nitrate-R-NapA-like"/>
    <property type="match status" value="1"/>
</dbReference>
<evidence type="ECO:0000259" key="11">
    <source>
        <dbReference type="PROSITE" id="PS51669"/>
    </source>
</evidence>
<dbReference type="RefSeq" id="WP_146298345.1">
    <property type="nucleotide sequence ID" value="NZ_CP042301.2"/>
</dbReference>
<dbReference type="PANTHER" id="PTHR43105">
    <property type="entry name" value="RESPIRATORY NITRATE REDUCTASE"/>
    <property type="match status" value="1"/>
</dbReference>
<keyword evidence="4" id="KW-0004">4Fe-4S</keyword>
<dbReference type="InterPro" id="IPR006963">
    <property type="entry name" value="Mopterin_OxRdtase_4Fe-4S_dom"/>
</dbReference>
<dbReference type="PROSITE" id="PS00490">
    <property type="entry name" value="MOLYBDOPTERIN_PROK_2"/>
    <property type="match status" value="1"/>
</dbReference>
<dbReference type="GO" id="GO:0016020">
    <property type="term" value="C:membrane"/>
    <property type="evidence" value="ECO:0007669"/>
    <property type="project" value="TreeGrafter"/>
</dbReference>
<dbReference type="CDD" id="cd02791">
    <property type="entry name" value="MopB_CT_Nitrate-R-NapA-like"/>
    <property type="match status" value="1"/>
</dbReference>
<dbReference type="Pfam" id="PF04324">
    <property type="entry name" value="Fer2_BFD"/>
    <property type="match status" value="1"/>
</dbReference>
<dbReference type="Proteomes" id="UP000321389">
    <property type="component" value="Chromosome"/>
</dbReference>
<name>A0A5B8KVW6_9HYPH</name>
<keyword evidence="7" id="KW-0560">Oxidoreductase</keyword>
<evidence type="ECO:0000313" key="13">
    <source>
        <dbReference type="Proteomes" id="UP000321389"/>
    </source>
</evidence>
<dbReference type="SUPFAM" id="SSF53706">
    <property type="entry name" value="Formate dehydrogenase/DMSO reductase, domains 1-3"/>
    <property type="match status" value="1"/>
</dbReference>
<dbReference type="KEGG" id="niy:FQ775_04490"/>
<dbReference type="Pfam" id="PF00384">
    <property type="entry name" value="Molybdopterin"/>
    <property type="match status" value="1"/>
</dbReference>
<dbReference type="Gene3D" id="1.10.10.1100">
    <property type="entry name" value="BFD-like [2Fe-2S]-binding domain"/>
    <property type="match status" value="1"/>
</dbReference>
<evidence type="ECO:0000256" key="3">
    <source>
        <dbReference type="ARBA" id="ARBA00008747"/>
    </source>
</evidence>
<evidence type="ECO:0000256" key="10">
    <source>
        <dbReference type="ARBA" id="ARBA00023063"/>
    </source>
</evidence>
<comment type="cofactor">
    <cofactor evidence="2">
        <name>[4Fe-4S] cluster</name>
        <dbReference type="ChEBI" id="CHEBI:49883"/>
    </cofactor>
</comment>
<evidence type="ECO:0000256" key="8">
    <source>
        <dbReference type="ARBA" id="ARBA00023004"/>
    </source>
</evidence>
<keyword evidence="13" id="KW-1185">Reference proteome</keyword>
<dbReference type="InterPro" id="IPR006657">
    <property type="entry name" value="MoPterin_dinucl-bd_dom"/>
</dbReference>
<reference evidence="12" key="1">
    <citation type="submission" date="2020-04" db="EMBL/GenBank/DDBJ databases">
        <title>Nitratireductor sp. nov. isolated from mangrove soil.</title>
        <authorList>
            <person name="Ye Y."/>
        </authorList>
    </citation>
    <scope>NUCLEOTIDE SEQUENCE</scope>
    <source>
        <strain evidence="12">SY7</strain>
    </source>
</reference>
<dbReference type="GO" id="GO:0045333">
    <property type="term" value="P:cellular respiration"/>
    <property type="evidence" value="ECO:0007669"/>
    <property type="project" value="UniProtKB-ARBA"/>
</dbReference>
<dbReference type="Gene3D" id="2.20.25.90">
    <property type="entry name" value="ADC-like domains"/>
    <property type="match status" value="1"/>
</dbReference>
<dbReference type="GO" id="GO:0051539">
    <property type="term" value="F:4 iron, 4 sulfur cluster binding"/>
    <property type="evidence" value="ECO:0007669"/>
    <property type="project" value="UniProtKB-KW"/>
</dbReference>
<dbReference type="GO" id="GO:0016491">
    <property type="term" value="F:oxidoreductase activity"/>
    <property type="evidence" value="ECO:0007669"/>
    <property type="project" value="UniProtKB-KW"/>
</dbReference>
<dbReference type="InterPro" id="IPR006655">
    <property type="entry name" value="Mopterin_OxRdtase_prok_CS"/>
</dbReference>
<dbReference type="InterPro" id="IPR041957">
    <property type="entry name" value="CT_Nitrate-R-NapA-like"/>
</dbReference>
<dbReference type="SUPFAM" id="SSF50692">
    <property type="entry name" value="ADC-like"/>
    <property type="match status" value="1"/>
</dbReference>
<dbReference type="PANTHER" id="PTHR43105:SF9">
    <property type="entry name" value="NADPH-FE(3+) OXIDOREDUCTASE SUBUNIT ALPHA"/>
    <property type="match status" value="1"/>
</dbReference>
<evidence type="ECO:0000256" key="9">
    <source>
        <dbReference type="ARBA" id="ARBA00023014"/>
    </source>
</evidence>
<gene>
    <name evidence="12" type="ORF">FQ775_04490</name>
</gene>
<dbReference type="GO" id="GO:1990204">
    <property type="term" value="C:oxidoreductase complex"/>
    <property type="evidence" value="ECO:0007669"/>
    <property type="project" value="UniProtKB-ARBA"/>
</dbReference>
<keyword evidence="9" id="KW-0411">Iron-sulfur</keyword>
<keyword evidence="10" id="KW-0534">Nitrate assimilation</keyword>
<keyword evidence="8" id="KW-0408">Iron</keyword>
<dbReference type="Gene3D" id="3.40.50.740">
    <property type="match status" value="1"/>
</dbReference>
<evidence type="ECO:0000256" key="6">
    <source>
        <dbReference type="ARBA" id="ARBA00022723"/>
    </source>
</evidence>
<dbReference type="AlphaFoldDB" id="A0A5B8KVW6"/>
<dbReference type="Pfam" id="PF01568">
    <property type="entry name" value="Molydop_binding"/>
    <property type="match status" value="1"/>
</dbReference>
<dbReference type="GO" id="GO:0042128">
    <property type="term" value="P:nitrate assimilation"/>
    <property type="evidence" value="ECO:0007669"/>
    <property type="project" value="UniProtKB-KW"/>
</dbReference>
<comment type="cofactor">
    <cofactor evidence="1">
        <name>Mo-bis(molybdopterin guanine dinucleotide)</name>
        <dbReference type="ChEBI" id="CHEBI:60539"/>
    </cofactor>
</comment>
<organism evidence="12 13">
    <name type="scientific">Nitratireductor mangrovi</name>
    <dbReference type="NCBI Taxonomy" id="2599600"/>
    <lineage>
        <taxon>Bacteria</taxon>
        <taxon>Pseudomonadati</taxon>
        <taxon>Pseudomonadota</taxon>
        <taxon>Alphaproteobacteria</taxon>
        <taxon>Hyphomicrobiales</taxon>
        <taxon>Phyllobacteriaceae</taxon>
        <taxon>Nitratireductor</taxon>
    </lineage>
</organism>
<evidence type="ECO:0000313" key="12">
    <source>
        <dbReference type="EMBL" id="QDY99691.1"/>
    </source>
</evidence>
<dbReference type="InterPro" id="IPR009010">
    <property type="entry name" value="Asp_de-COase-like_dom_sf"/>
</dbReference>
<protein>
    <submittedName>
        <fullName evidence="12">Nitrate reductase</fullName>
    </submittedName>
</protein>
<evidence type="ECO:0000256" key="1">
    <source>
        <dbReference type="ARBA" id="ARBA00001942"/>
    </source>
</evidence>
<sequence>MSDGQAREVRTTCPYCGVGCGVLAGVAADGSVSVRGDPEHPANAGKLCSKGAALAETLGLGQRVLTPEIGRKPATWEDALDKVANTFSRTIAEHGPDAVAFYVSGQLLTEDYYVANKLMKGFIGSANIDTNSRLCMASSVAGHKRAFGEDLVPGVYEDFDLADLIVLVGSNTAWCHPILHQRMRAARDRSGTRIVVIDPRGTATSAECDLHLALRPGTDVQLFNGLLAHLVRTGAVDADYVATHTTGFDAAAALAAADAPALERVAEICDLATGDIERFYAWFATTQRTVTVYSQGVNQSAHGTDKVNAILNCHLATGRVGKPGASPFSVTGQPNAMGGREVGGLANQLAAHIGFDDPAAADSVARFWRAPSMVRSAGLKAVDMFEAISDGQVKALLVMGTNPAVSMPNARRVREALRRCDFVAVADVVRTDTTAFADVLLPAAAWGEKDGTVTNSERRISRQRRFLPLPGESRPDWWIITEVARRMGFADAFAYASPAEIFREHAALSAFENDGGRLFDLGALKETGDAGYDDLQPFHWPAREGKSGGERVLGDGRFPTAGGKARFVAVRQEGPALPAEPTRPLVLNTGRLRDQWHTMTRTGLVPLLMANAPEPVVDLAPADAAAIGVTDDALVSVDSRFGNVRAKVRVTRTQRPGEAFLPMHWSGRFAARAAAGLVSNPATDPHSGQPELKHVPVRIVPETIGWEGLLITRRDLRPTGLVHWSRATVDGGWAYRLTGGETPDQGVLLARGLVDAADRNRLIEYTDRKSGTFRAAALDRDGVLAEAVLVAAPRQLPEAAWLLSLLAAGEPLSDIERRALLSGRPPVPQPDIGRIVCSCFAIGESQIAAAAAAGAMSVAAIGKALQAGTNCGSCRAEIREIVDENRLQAAE</sequence>
<evidence type="ECO:0000256" key="7">
    <source>
        <dbReference type="ARBA" id="ARBA00023002"/>
    </source>
</evidence>
<dbReference type="InterPro" id="IPR006656">
    <property type="entry name" value="Mopterin_OxRdtase"/>
</dbReference>
<dbReference type="InterPro" id="IPR050123">
    <property type="entry name" value="Prok_molybdopt-oxidoreductase"/>
</dbReference>
<comment type="similarity">
    <text evidence="3">Belongs to the prokaryotic molybdopterin-containing oxidoreductase family. NasA/NapA/NarB subfamily.</text>
</comment>
<dbReference type="EMBL" id="CP042301">
    <property type="protein sequence ID" value="QDY99691.1"/>
    <property type="molecule type" value="Genomic_DNA"/>
</dbReference>
<accession>A0A5B8KVW6</accession>
<dbReference type="InterPro" id="IPR007419">
    <property type="entry name" value="BFD-like_2Fe2S-bd_dom"/>
</dbReference>
<evidence type="ECO:0000256" key="5">
    <source>
        <dbReference type="ARBA" id="ARBA00022505"/>
    </source>
</evidence>
<dbReference type="PROSITE" id="PS51669">
    <property type="entry name" value="4FE4S_MOW_BIS_MGD"/>
    <property type="match status" value="1"/>
</dbReference>
<dbReference type="SMART" id="SM00926">
    <property type="entry name" value="Molybdop_Fe4S4"/>
    <property type="match status" value="1"/>
</dbReference>
<dbReference type="Gene3D" id="3.40.228.10">
    <property type="entry name" value="Dimethylsulfoxide Reductase, domain 2"/>
    <property type="match status" value="1"/>
</dbReference>
<dbReference type="InterPro" id="IPR041854">
    <property type="entry name" value="BFD-like_2Fe2S-bd_dom_sf"/>
</dbReference>
<keyword evidence="6" id="KW-0479">Metal-binding</keyword>
<dbReference type="GO" id="GO:0043546">
    <property type="term" value="F:molybdopterin cofactor binding"/>
    <property type="evidence" value="ECO:0007669"/>
    <property type="project" value="InterPro"/>
</dbReference>
<dbReference type="GO" id="GO:0046872">
    <property type="term" value="F:metal ion binding"/>
    <property type="evidence" value="ECO:0007669"/>
    <property type="project" value="UniProtKB-KW"/>
</dbReference>
<dbReference type="Gene3D" id="2.40.40.20">
    <property type="match status" value="1"/>
</dbReference>
<keyword evidence="5" id="KW-0500">Molybdenum</keyword>
<dbReference type="OrthoDB" id="9816402at2"/>
<evidence type="ECO:0000256" key="4">
    <source>
        <dbReference type="ARBA" id="ARBA00022485"/>
    </source>
</evidence>
<dbReference type="InterPro" id="IPR027467">
    <property type="entry name" value="MopterinOxRdtase_cofactor_BS"/>
</dbReference>
<dbReference type="PROSITE" id="PS00551">
    <property type="entry name" value="MOLYBDOPTERIN_PROK_1"/>
    <property type="match status" value="1"/>
</dbReference>
<dbReference type="Pfam" id="PF04879">
    <property type="entry name" value="Molybdop_Fe4S4"/>
    <property type="match status" value="1"/>
</dbReference>
<feature type="domain" description="4Fe-4S Mo/W bis-MGD-type" evidence="11">
    <location>
        <begin position="6"/>
        <end position="62"/>
    </location>
</feature>